<reference evidence="9" key="1">
    <citation type="journal article" date="2021" name="PeerJ">
        <title>Extensive microbial diversity within the chicken gut microbiome revealed by metagenomics and culture.</title>
        <authorList>
            <person name="Gilroy R."/>
            <person name="Ravi A."/>
            <person name="Getino M."/>
            <person name="Pursley I."/>
            <person name="Horton D.L."/>
            <person name="Alikhan N.F."/>
            <person name="Baker D."/>
            <person name="Gharbi K."/>
            <person name="Hall N."/>
            <person name="Watson M."/>
            <person name="Adriaenssens E.M."/>
            <person name="Foster-Nyarko E."/>
            <person name="Jarju S."/>
            <person name="Secka A."/>
            <person name="Antonio M."/>
            <person name="Oren A."/>
            <person name="Chaudhuri R.R."/>
            <person name="La Ragione R."/>
            <person name="Hildebrand F."/>
            <person name="Pallen M.J."/>
        </authorList>
    </citation>
    <scope>NUCLEOTIDE SEQUENCE</scope>
    <source>
        <strain evidence="9">CHK179-28034</strain>
    </source>
</reference>
<organism evidence="9 10">
    <name type="scientific">Candidatus Anaerobutyricum stercoris</name>
    <dbReference type="NCBI Taxonomy" id="2838457"/>
    <lineage>
        <taxon>Bacteria</taxon>
        <taxon>Bacillati</taxon>
        <taxon>Bacillota</taxon>
        <taxon>Clostridia</taxon>
        <taxon>Lachnospirales</taxon>
        <taxon>Lachnospiraceae</taxon>
        <taxon>Anaerobutyricum</taxon>
    </lineage>
</organism>
<dbReference type="PANTHER" id="PTHR32439:SF9">
    <property type="entry name" value="BLR3264 PROTEIN"/>
    <property type="match status" value="1"/>
</dbReference>
<dbReference type="SUPFAM" id="SSF56014">
    <property type="entry name" value="Nitrite and sulphite reductase 4Fe-4S domain-like"/>
    <property type="match status" value="2"/>
</dbReference>
<dbReference type="EMBL" id="DXBR01000063">
    <property type="protein sequence ID" value="HIZ39702.1"/>
    <property type="molecule type" value="Genomic_DNA"/>
</dbReference>
<dbReference type="SUPFAM" id="SSF55124">
    <property type="entry name" value="Nitrite/Sulfite reductase N-terminal domain-like"/>
    <property type="match status" value="2"/>
</dbReference>
<dbReference type="AlphaFoldDB" id="A0A9D2ELG5"/>
<dbReference type="Pfam" id="PF03460">
    <property type="entry name" value="NIR_SIR_ferr"/>
    <property type="match status" value="1"/>
</dbReference>
<keyword evidence="6" id="KW-0411">Iron-sulfur</keyword>
<dbReference type="GO" id="GO:0051539">
    <property type="term" value="F:4 iron, 4 sulfur cluster binding"/>
    <property type="evidence" value="ECO:0007669"/>
    <property type="project" value="UniProtKB-KW"/>
</dbReference>
<evidence type="ECO:0000313" key="10">
    <source>
        <dbReference type="Proteomes" id="UP000824049"/>
    </source>
</evidence>
<dbReference type="InterPro" id="IPR045854">
    <property type="entry name" value="NO2/SO3_Rdtase_4Fe4S_sf"/>
</dbReference>
<dbReference type="Gene3D" id="3.30.413.10">
    <property type="entry name" value="Sulfite Reductase Hemoprotein, domain 1"/>
    <property type="match status" value="2"/>
</dbReference>
<evidence type="ECO:0000259" key="7">
    <source>
        <dbReference type="Pfam" id="PF01077"/>
    </source>
</evidence>
<evidence type="ECO:0000259" key="8">
    <source>
        <dbReference type="Pfam" id="PF03460"/>
    </source>
</evidence>
<dbReference type="GO" id="GO:0020037">
    <property type="term" value="F:heme binding"/>
    <property type="evidence" value="ECO:0007669"/>
    <property type="project" value="InterPro"/>
</dbReference>
<evidence type="ECO:0000256" key="1">
    <source>
        <dbReference type="ARBA" id="ARBA00022485"/>
    </source>
</evidence>
<sequence length="533" mass="57901">MNIENWKKDYEEFEKVTRDFYDGKISVPEYKGFSGGFGSYAQRGGKASMLRLRLPGGRVTKDKLKFITDSIRRYHINKVHFTTCQTIQLHNLNADAVCSIAVEALEHGIVTRGGGGDFPRNVMVSPLSGVEQGEYFDVSLYAEAAAEYLMTLIKTVKLPRKLKVAFSNSPANRTHATFRDLGFVAREDGTFDVYSAGGLGNNAKMGVLVAEGVEGSKILYYIRAMVDLFTTYGNYENRAKARTRYMQDVLGEKYTEEFRKKLDAVFASGVDMDIPEEKITKAGGHDLASAGTEADGTGAAAAVQSAGKTGDGSTVEGSRIIPQKQDGLYAVEYHPIGGCPAPEKLIEIYDAIKDMDQVELRVAPDETVYIINCTGTEAEKLLTVTGDGAANLFETSVACIGSSICQVGVRDSQKLLAALVAAAREWNFPEGTLPRIHISGCPSSCGTHQIGRIGFRGGMKKVDGKPVSAFVLYVNGKEGEPAQFGEQLGTILEEEIPAFMKALGEKVSASGKDFETWYAENPEQLRAIAAPYL</sequence>
<keyword evidence="2" id="KW-0349">Heme</keyword>
<accession>A0A9D2ELG5</accession>
<feature type="domain" description="Nitrite/sulphite reductase 4Fe-4S" evidence="7">
    <location>
        <begin position="116"/>
        <end position="263"/>
    </location>
</feature>
<evidence type="ECO:0000256" key="5">
    <source>
        <dbReference type="ARBA" id="ARBA00023004"/>
    </source>
</evidence>
<evidence type="ECO:0000256" key="2">
    <source>
        <dbReference type="ARBA" id="ARBA00022617"/>
    </source>
</evidence>
<dbReference type="PANTHER" id="PTHR32439">
    <property type="entry name" value="FERREDOXIN--NITRITE REDUCTASE, CHLOROPLASTIC"/>
    <property type="match status" value="1"/>
</dbReference>
<evidence type="ECO:0000256" key="4">
    <source>
        <dbReference type="ARBA" id="ARBA00023002"/>
    </source>
</evidence>
<name>A0A9D2ELG5_9FIRM</name>
<gene>
    <name evidence="9" type="ORF">H9968_07235</name>
</gene>
<proteinExistence type="predicted"/>
<dbReference type="InterPro" id="IPR006067">
    <property type="entry name" value="NO2/SO3_Rdtase_4Fe4S_dom"/>
</dbReference>
<evidence type="ECO:0000313" key="9">
    <source>
        <dbReference type="EMBL" id="HIZ39702.1"/>
    </source>
</evidence>
<keyword evidence="5" id="KW-0408">Iron</keyword>
<dbReference type="InterPro" id="IPR006066">
    <property type="entry name" value="NO2/SO3_Rdtase_FeS/sirohaem_BS"/>
</dbReference>
<feature type="domain" description="Nitrite/Sulfite reductase ferredoxin-like" evidence="8">
    <location>
        <begin position="40"/>
        <end position="101"/>
    </location>
</feature>
<dbReference type="Gene3D" id="3.90.480.10">
    <property type="entry name" value="Sulfite Reductase Hemoprotein,Domain 2"/>
    <property type="match status" value="1"/>
</dbReference>
<keyword evidence="3" id="KW-0479">Metal-binding</keyword>
<evidence type="ECO:0000256" key="6">
    <source>
        <dbReference type="ARBA" id="ARBA00023014"/>
    </source>
</evidence>
<dbReference type="InterPro" id="IPR005117">
    <property type="entry name" value="NiRdtase/SiRdtase_haem-b_fer"/>
</dbReference>
<dbReference type="GO" id="GO:0046872">
    <property type="term" value="F:metal ion binding"/>
    <property type="evidence" value="ECO:0007669"/>
    <property type="project" value="UniProtKB-KW"/>
</dbReference>
<dbReference type="Proteomes" id="UP000824049">
    <property type="component" value="Unassembled WGS sequence"/>
</dbReference>
<dbReference type="InterPro" id="IPR036136">
    <property type="entry name" value="Nit/Sulf_reduc_fer-like_dom_sf"/>
</dbReference>
<evidence type="ECO:0000256" key="3">
    <source>
        <dbReference type="ARBA" id="ARBA00022723"/>
    </source>
</evidence>
<keyword evidence="4" id="KW-0560">Oxidoreductase</keyword>
<dbReference type="InterPro" id="IPR051329">
    <property type="entry name" value="NIR_SIR_4Fe-4S"/>
</dbReference>
<keyword evidence="1" id="KW-0004">4Fe-4S</keyword>
<dbReference type="Pfam" id="PF01077">
    <property type="entry name" value="NIR_SIR"/>
    <property type="match status" value="1"/>
</dbReference>
<dbReference type="PRINTS" id="PR00397">
    <property type="entry name" value="SIROHAEM"/>
</dbReference>
<reference evidence="9" key="2">
    <citation type="submission" date="2021-04" db="EMBL/GenBank/DDBJ databases">
        <authorList>
            <person name="Gilroy R."/>
        </authorList>
    </citation>
    <scope>NUCLEOTIDE SEQUENCE</scope>
    <source>
        <strain evidence="9">CHK179-28034</strain>
    </source>
</reference>
<comment type="caution">
    <text evidence="9">The sequence shown here is derived from an EMBL/GenBank/DDBJ whole genome shotgun (WGS) entry which is preliminary data.</text>
</comment>
<dbReference type="GO" id="GO:0016491">
    <property type="term" value="F:oxidoreductase activity"/>
    <property type="evidence" value="ECO:0007669"/>
    <property type="project" value="UniProtKB-KW"/>
</dbReference>
<protein>
    <submittedName>
        <fullName evidence="9">Nitrite/sulfite reductase</fullName>
    </submittedName>
</protein>